<name>A0ABX1RKT3_9PSEU</name>
<proteinExistence type="predicted"/>
<dbReference type="SUPFAM" id="SSF110087">
    <property type="entry name" value="DR1885-like metal-binding protein"/>
    <property type="match status" value="1"/>
</dbReference>
<dbReference type="Pfam" id="PF04314">
    <property type="entry name" value="PCuAC"/>
    <property type="match status" value="1"/>
</dbReference>
<dbReference type="InterPro" id="IPR036182">
    <property type="entry name" value="PCuAC_sf"/>
</dbReference>
<feature type="chain" id="PRO_5047111597" evidence="2">
    <location>
        <begin position="27"/>
        <end position="157"/>
    </location>
</feature>
<comment type="caution">
    <text evidence="3">The sequence shown here is derived from an EMBL/GenBank/DDBJ whole genome shotgun (WGS) entry which is preliminary data.</text>
</comment>
<keyword evidence="4" id="KW-1185">Reference proteome</keyword>
<evidence type="ECO:0000256" key="2">
    <source>
        <dbReference type="SAM" id="SignalP"/>
    </source>
</evidence>
<dbReference type="Gene3D" id="2.60.40.1890">
    <property type="entry name" value="PCu(A)C copper chaperone"/>
    <property type="match status" value="1"/>
</dbReference>
<gene>
    <name evidence="3" type="ORF">HF577_22215</name>
</gene>
<feature type="region of interest" description="Disordered" evidence="1">
    <location>
        <begin position="130"/>
        <end position="157"/>
    </location>
</feature>
<feature type="non-terminal residue" evidence="3">
    <location>
        <position position="157"/>
    </location>
</feature>
<dbReference type="PROSITE" id="PS51257">
    <property type="entry name" value="PROKAR_LIPOPROTEIN"/>
    <property type="match status" value="1"/>
</dbReference>
<dbReference type="Proteomes" id="UP001296706">
    <property type="component" value="Unassembled WGS sequence"/>
</dbReference>
<dbReference type="InterPro" id="IPR007410">
    <property type="entry name" value="LpqE-like"/>
</dbReference>
<evidence type="ECO:0000313" key="3">
    <source>
        <dbReference type="EMBL" id="NMH79796.1"/>
    </source>
</evidence>
<protein>
    <submittedName>
        <fullName evidence="3">Copper chaperone PCu(A)C</fullName>
    </submittedName>
</protein>
<sequence>MSRYVRSRPTAVAVVIGAMTAAVALAGCGAGQITQTDTQVASVNGANVRVGSISVRDATIEFSDVAKGDMVYPRGGSAPLQMSIVNAGPQGDRLVSVTSPVATSVQIVGPAEIPAGHVLLIEGGPAAPAGPAVPGGPASGAPGAPAAPGGAAPTTAG</sequence>
<keyword evidence="2" id="KW-0732">Signal</keyword>
<evidence type="ECO:0000313" key="4">
    <source>
        <dbReference type="Proteomes" id="UP001296706"/>
    </source>
</evidence>
<organism evidence="3 4">
    <name type="scientific">Pseudonocardia xinjiangensis</name>
    <dbReference type="NCBI Taxonomy" id="75289"/>
    <lineage>
        <taxon>Bacteria</taxon>
        <taxon>Bacillati</taxon>
        <taxon>Actinomycetota</taxon>
        <taxon>Actinomycetes</taxon>
        <taxon>Pseudonocardiales</taxon>
        <taxon>Pseudonocardiaceae</taxon>
        <taxon>Pseudonocardia</taxon>
    </lineage>
</organism>
<dbReference type="EMBL" id="JAAXKY010000079">
    <property type="protein sequence ID" value="NMH79796.1"/>
    <property type="molecule type" value="Genomic_DNA"/>
</dbReference>
<accession>A0ABX1RKT3</accession>
<evidence type="ECO:0000256" key="1">
    <source>
        <dbReference type="SAM" id="MobiDB-lite"/>
    </source>
</evidence>
<feature type="signal peptide" evidence="2">
    <location>
        <begin position="1"/>
        <end position="26"/>
    </location>
</feature>
<reference evidence="3 4" key="1">
    <citation type="submission" date="2020-04" db="EMBL/GenBank/DDBJ databases">
        <authorList>
            <person name="Klaysubun C."/>
            <person name="Duangmal K."/>
            <person name="Lipun K."/>
        </authorList>
    </citation>
    <scope>NUCLEOTIDE SEQUENCE [LARGE SCALE GENOMIC DNA]</scope>
    <source>
        <strain evidence="3 4">JCM 11839</strain>
    </source>
</reference>